<name>A0A7K1T6E9_9ACTN</name>
<reference evidence="3 4" key="1">
    <citation type="submission" date="2019-11" db="EMBL/GenBank/DDBJ databases">
        <title>Whole genome shotgun sequencing (WGS) data from Adlercreutzia equolifaciens ResAG-91, Eggerthella lenta MRI-F36, MRI-F37, MRI-F40, ResAG-49, ResAG-88, ResAG-121, ResAG-145, and Gordonibacter sp. ResAG-5, ResAG-26, ResAG-43, ResAG-50, ResAG-59.</title>
        <authorList>
            <person name="Stoll D.A."/>
            <person name="Danylec N."/>
            <person name="Franz C.M.A.P."/>
            <person name="Huch M."/>
        </authorList>
    </citation>
    <scope>NUCLEOTIDE SEQUENCE [LARGE SCALE GENOMIC DNA]</scope>
    <source>
        <strain evidence="3 4">ResAG-91</strain>
    </source>
</reference>
<dbReference type="InterPro" id="IPR018357">
    <property type="entry name" value="Hexapep_transf_CS"/>
</dbReference>
<comment type="caution">
    <text evidence="3">The sequence shown here is derived from an EMBL/GenBank/DDBJ whole genome shotgun (WGS) entry which is preliminary data.</text>
</comment>
<dbReference type="InterPro" id="IPR001451">
    <property type="entry name" value="Hexapep"/>
</dbReference>
<dbReference type="PROSITE" id="PS00101">
    <property type="entry name" value="HEXAPEP_TRANSFERASES"/>
    <property type="match status" value="1"/>
</dbReference>
<dbReference type="InterPro" id="IPR011004">
    <property type="entry name" value="Trimer_LpxA-like_sf"/>
</dbReference>
<keyword evidence="4" id="KW-1185">Reference proteome</keyword>
<dbReference type="EMBL" id="WPOO01000013">
    <property type="protein sequence ID" value="MVN59225.1"/>
    <property type="molecule type" value="Genomic_DNA"/>
</dbReference>
<evidence type="ECO:0000256" key="2">
    <source>
        <dbReference type="ARBA" id="ARBA00022737"/>
    </source>
</evidence>
<keyword evidence="2" id="KW-0677">Repeat</keyword>
<proteinExistence type="predicted"/>
<dbReference type="AlphaFoldDB" id="A0A7K1T6E9"/>
<evidence type="ECO:0000313" key="4">
    <source>
        <dbReference type="Proteomes" id="UP000488839"/>
    </source>
</evidence>
<dbReference type="Pfam" id="PF00132">
    <property type="entry name" value="Hexapep"/>
    <property type="match status" value="1"/>
</dbReference>
<accession>A0A7K1T6E9</accession>
<evidence type="ECO:0000256" key="1">
    <source>
        <dbReference type="ARBA" id="ARBA00022679"/>
    </source>
</evidence>
<protein>
    <submittedName>
        <fullName evidence="3">Serine acetyltransferase</fullName>
    </submittedName>
</protein>
<dbReference type="GO" id="GO:0016740">
    <property type="term" value="F:transferase activity"/>
    <property type="evidence" value="ECO:0007669"/>
    <property type="project" value="UniProtKB-KW"/>
</dbReference>
<evidence type="ECO:0000313" key="3">
    <source>
        <dbReference type="EMBL" id="MVN59225.1"/>
    </source>
</evidence>
<dbReference type="SUPFAM" id="SSF51161">
    <property type="entry name" value="Trimeric LpxA-like enzymes"/>
    <property type="match status" value="1"/>
</dbReference>
<keyword evidence="1" id="KW-0808">Transferase</keyword>
<dbReference type="Gene3D" id="2.160.10.10">
    <property type="entry name" value="Hexapeptide repeat proteins"/>
    <property type="match status" value="1"/>
</dbReference>
<dbReference type="PANTHER" id="PTHR42811">
    <property type="entry name" value="SERINE ACETYLTRANSFERASE"/>
    <property type="match status" value="1"/>
</dbReference>
<dbReference type="Proteomes" id="UP000488839">
    <property type="component" value="Unassembled WGS sequence"/>
</dbReference>
<organism evidence="3 4">
    <name type="scientific">Adlercreutzia rubneri</name>
    <dbReference type="NCBI Taxonomy" id="2916441"/>
    <lineage>
        <taxon>Bacteria</taxon>
        <taxon>Bacillati</taxon>
        <taxon>Actinomycetota</taxon>
        <taxon>Coriobacteriia</taxon>
        <taxon>Eggerthellales</taxon>
        <taxon>Eggerthellaceae</taxon>
        <taxon>Adlercreutzia</taxon>
    </lineage>
</organism>
<gene>
    <name evidence="3" type="ORF">GO707_08315</name>
</gene>
<sequence length="182" mass="19984">MITSKEDYKRYVAQDMKALGAKTRHPLIQTDNSMIWLVDPVARYQRLLRRLEYWENCRTSPGWLPLKVLLRWRFQRKSAQLGFSIPLNVCGPGLCILHYGSIVVSRHARIGENCTLNSAVNIGVSPTSPGAPHISNGVYIGPGAKLRNDITIADGVTIGANACVSKSVTEEGAVVVGTNRVL</sequence>